<proteinExistence type="predicted"/>
<dbReference type="EMBL" id="CP002106">
    <property type="protein sequence ID" value="ADK67251.1"/>
    <property type="molecule type" value="Genomic_DNA"/>
</dbReference>
<dbReference type="Proteomes" id="UP000000333">
    <property type="component" value="Chromosome"/>
</dbReference>
<feature type="transmembrane region" description="Helical" evidence="1">
    <location>
        <begin position="258"/>
        <end position="276"/>
    </location>
</feature>
<feature type="transmembrane region" description="Helical" evidence="1">
    <location>
        <begin position="324"/>
        <end position="349"/>
    </location>
</feature>
<feature type="transmembrane region" description="Helical" evidence="1">
    <location>
        <begin position="215"/>
        <end position="238"/>
    </location>
</feature>
<accession>E1QXY7</accession>
<keyword evidence="1" id="KW-1133">Transmembrane helix</keyword>
<feature type="transmembrane region" description="Helical" evidence="1">
    <location>
        <begin position="80"/>
        <end position="108"/>
    </location>
</feature>
<keyword evidence="3" id="KW-1185">Reference proteome</keyword>
<feature type="transmembrane region" description="Helical" evidence="1">
    <location>
        <begin position="36"/>
        <end position="54"/>
    </location>
</feature>
<name>E1QXY7_OLSUV</name>
<evidence type="ECO:0000313" key="2">
    <source>
        <dbReference type="EMBL" id="ADK67251.1"/>
    </source>
</evidence>
<reference evidence="2 3" key="1">
    <citation type="journal article" date="2010" name="Stand. Genomic Sci.">
        <title>Complete genome sequence of Olsenella uli type strain (VPI D76D-27C).</title>
        <authorList>
            <person name="Goker M."/>
            <person name="Held B."/>
            <person name="Lucas S."/>
            <person name="Nolan M."/>
            <person name="Yasawong M."/>
            <person name="Glavina Del Rio T."/>
            <person name="Tice H."/>
            <person name="Cheng J.F."/>
            <person name="Bruce D."/>
            <person name="Detter J.C."/>
            <person name="Tapia R."/>
            <person name="Han C."/>
            <person name="Goodwin L."/>
            <person name="Pitluck S."/>
            <person name="Liolios K."/>
            <person name="Ivanova N."/>
            <person name="Mavromatis K."/>
            <person name="Mikhailova N."/>
            <person name="Pati A."/>
            <person name="Chen A."/>
            <person name="Palaniappan K."/>
            <person name="Land M."/>
            <person name="Hauser L."/>
            <person name="Chang Y.J."/>
            <person name="Jeffries C.D."/>
            <person name="Rohde M."/>
            <person name="Sikorski J."/>
            <person name="Pukall R."/>
            <person name="Woyke T."/>
            <person name="Bristow J."/>
            <person name="Eisen J.A."/>
            <person name="Markowitz V."/>
            <person name="Hugenholtz P."/>
            <person name="Kyrpides N.C."/>
            <person name="Klenk H.P."/>
            <person name="Lapidus A."/>
        </authorList>
    </citation>
    <scope>NUCLEOTIDE SEQUENCE [LARGE SCALE GENOMIC DNA]</scope>
    <source>
        <strain evidence="3">ATCC 49627 / DSM 7084 / CIP 109912 / JCM 12494 / NCIMB 702895 / VPI D76D-27C</strain>
    </source>
</reference>
<dbReference type="KEGG" id="ols:Olsu_0119"/>
<feature type="transmembrane region" description="Helical" evidence="1">
    <location>
        <begin position="143"/>
        <end position="162"/>
    </location>
</feature>
<gene>
    <name evidence="2" type="ordered locus">Olsu_0119</name>
</gene>
<dbReference type="AlphaFoldDB" id="E1QXY7"/>
<feature type="transmembrane region" description="Helical" evidence="1">
    <location>
        <begin position="296"/>
        <end position="317"/>
    </location>
</feature>
<evidence type="ECO:0000256" key="1">
    <source>
        <dbReference type="SAM" id="Phobius"/>
    </source>
</evidence>
<keyword evidence="1" id="KW-0812">Transmembrane</keyword>
<evidence type="ECO:0000313" key="3">
    <source>
        <dbReference type="Proteomes" id="UP000000333"/>
    </source>
</evidence>
<protein>
    <submittedName>
        <fullName evidence="2">Uncharacterized protein</fullName>
    </submittedName>
</protein>
<keyword evidence="1" id="KW-0472">Membrane</keyword>
<feature type="transmembrane region" description="Helical" evidence="1">
    <location>
        <begin position="120"/>
        <end position="137"/>
    </location>
</feature>
<sequence length="572" mass="60110">MHTWGVGYLIVWLFWLVGLALRIAGHTPPADPAQELAQSGVGVLVLSVAVSFAAENGAFSWIFDRRAVQLYGMLPVRREAVFLAVALAGVIPLLVAVGISGFVFAAILGFGQDAAAILPWMARHALLIVAFGGISALCLQLAGWPAFALLCYLLANLYAFAAQQIAESLYAMVAPMVVNASIGGIDWASPLVHLLRVAISWSSTCPFPDPGLDAALTQAVTVYALVGLACVALAMLLFARRNLERAGDPFVSPVVRNVVNVLASAIVGFAIAGLVLARTSPVRYGASPQLACSLPVVFSVLVYAATEAIMGHGLAVLRKRFPALVVMAGVALVASIACVAPAAGAAAFIPKPADVKSAAISDISVPFEDEEGIGRVCQLHSELADIAAAGGEPMGSSVYTVTLTYQMKDGRMVHAVESPLQDPITEEVLRGQVDKVLRSAGSSYVVVSYQECAPGFQGDAPWRSEVVSSGDCVALREALDEDIAENGVICAMPAYQLTGSLYYSGYTYQGQASSGSLLGVAVDTPYRASIGLYPTATLDENSSDTTIYLSEGATSHTVAWLRSRYGLEFAEW</sequence>
<organism evidence="2 3">
    <name type="scientific">Olsenella uli (strain ATCC 49627 / DSM 7084 / CCUG 31166 / CIP 109912 / JCM 12494 / LMG 11480 / NCIMB 702895 / VPI D76D-27C)</name>
    <name type="common">Lactobacillus uli</name>
    <dbReference type="NCBI Taxonomy" id="633147"/>
    <lineage>
        <taxon>Bacteria</taxon>
        <taxon>Bacillati</taxon>
        <taxon>Actinomycetota</taxon>
        <taxon>Coriobacteriia</taxon>
        <taxon>Coriobacteriales</taxon>
        <taxon>Atopobiaceae</taxon>
        <taxon>Olsenella</taxon>
    </lineage>
</organism>
<dbReference type="eggNOG" id="COG3559">
    <property type="taxonomic scope" value="Bacteria"/>
</dbReference>
<feature type="transmembrane region" description="Helical" evidence="1">
    <location>
        <begin position="6"/>
        <end position="24"/>
    </location>
</feature>
<dbReference type="STRING" id="633147.Olsu_0119"/>
<dbReference type="HOGENOM" id="CLU_476356_0_0_11"/>